<comment type="subcellular location">
    <subcellularLocation>
        <location evidence="2">Mitochondrion</location>
    </subcellularLocation>
</comment>
<proteinExistence type="inferred from homology"/>
<gene>
    <name evidence="7" type="ORF">B0H16DRAFT_1560785</name>
</gene>
<evidence type="ECO:0000256" key="5">
    <source>
        <dbReference type="ARBA" id="ARBA00023002"/>
    </source>
</evidence>
<dbReference type="Pfam" id="PF07955">
    <property type="entry name" value="DUF1687"/>
    <property type="match status" value="1"/>
</dbReference>
<evidence type="ECO:0000256" key="1">
    <source>
        <dbReference type="ARBA" id="ARBA00002963"/>
    </source>
</evidence>
<sequence>MPLFSGWTRTLHEISIFHHSGSPPSVKALELLRSALSAPYPPGKGSAPLQFNLDVVEAPPNSDQLRTIMSYLPSKNASSSPSAASVFLSAHPSAASSDGANVTVVERLGRDKPNTFKWPVVVDWNAGKSSVGDVDGVKGILELLRQKRDGETPKE</sequence>
<dbReference type="GO" id="GO:0016491">
    <property type="term" value="F:oxidoreductase activity"/>
    <property type="evidence" value="ECO:0007669"/>
    <property type="project" value="UniProtKB-KW"/>
</dbReference>
<dbReference type="InterPro" id="IPR036249">
    <property type="entry name" value="Thioredoxin-like_sf"/>
</dbReference>
<protein>
    <submittedName>
        <fullName evidence="7">Thioredoxin-like protein</fullName>
    </submittedName>
</protein>
<reference evidence="7" key="1">
    <citation type="submission" date="2023-03" db="EMBL/GenBank/DDBJ databases">
        <title>Massive genome expansion in bonnet fungi (Mycena s.s.) driven by repeated elements and novel gene families across ecological guilds.</title>
        <authorList>
            <consortium name="Lawrence Berkeley National Laboratory"/>
            <person name="Harder C.B."/>
            <person name="Miyauchi S."/>
            <person name="Viragh M."/>
            <person name="Kuo A."/>
            <person name="Thoen E."/>
            <person name="Andreopoulos B."/>
            <person name="Lu D."/>
            <person name="Skrede I."/>
            <person name="Drula E."/>
            <person name="Henrissat B."/>
            <person name="Morin E."/>
            <person name="Kohler A."/>
            <person name="Barry K."/>
            <person name="LaButti K."/>
            <person name="Morin E."/>
            <person name="Salamov A."/>
            <person name="Lipzen A."/>
            <person name="Mereny Z."/>
            <person name="Hegedus B."/>
            <person name="Baldrian P."/>
            <person name="Stursova M."/>
            <person name="Weitz H."/>
            <person name="Taylor A."/>
            <person name="Grigoriev I.V."/>
            <person name="Nagy L.G."/>
            <person name="Martin F."/>
            <person name="Kauserud H."/>
        </authorList>
    </citation>
    <scope>NUCLEOTIDE SEQUENCE</scope>
    <source>
        <strain evidence="7">CBHHK182m</strain>
    </source>
</reference>
<comment type="function">
    <text evidence="1">Putative mitochondrial redox protein which could be involved in the reduction of small toxic molecules.</text>
</comment>
<dbReference type="InterPro" id="IPR012882">
    <property type="entry name" value="Fmp46"/>
</dbReference>
<evidence type="ECO:0000313" key="7">
    <source>
        <dbReference type="EMBL" id="KAJ7743838.1"/>
    </source>
</evidence>
<dbReference type="SUPFAM" id="SSF52833">
    <property type="entry name" value="Thioredoxin-like"/>
    <property type="match status" value="1"/>
</dbReference>
<keyword evidence="8" id="KW-1185">Reference proteome</keyword>
<evidence type="ECO:0000256" key="4">
    <source>
        <dbReference type="ARBA" id="ARBA00022946"/>
    </source>
</evidence>
<dbReference type="PANTHER" id="PTHR28071">
    <property type="entry name" value="REDOX PROTEIN FMP46, MITOCHONDRIAL-RELATED"/>
    <property type="match status" value="1"/>
</dbReference>
<name>A0AAD7IJV4_9AGAR</name>
<dbReference type="AlphaFoldDB" id="A0AAD7IJV4"/>
<dbReference type="EMBL" id="JARKIB010000089">
    <property type="protein sequence ID" value="KAJ7743838.1"/>
    <property type="molecule type" value="Genomic_DNA"/>
</dbReference>
<dbReference type="GO" id="GO:0005739">
    <property type="term" value="C:mitochondrion"/>
    <property type="evidence" value="ECO:0007669"/>
    <property type="project" value="UniProtKB-SubCell"/>
</dbReference>
<keyword evidence="5" id="KW-0560">Oxidoreductase</keyword>
<evidence type="ECO:0000313" key="8">
    <source>
        <dbReference type="Proteomes" id="UP001215598"/>
    </source>
</evidence>
<accession>A0AAD7IJV4</accession>
<comment type="caution">
    <text evidence="7">The sequence shown here is derived from an EMBL/GenBank/DDBJ whole genome shotgun (WGS) entry which is preliminary data.</text>
</comment>
<keyword evidence="4" id="KW-0809">Transit peptide</keyword>
<keyword evidence="6" id="KW-0496">Mitochondrion</keyword>
<dbReference type="PANTHER" id="PTHR28071:SF1">
    <property type="entry name" value="REDOX PROTEIN FMP46, MITOCHONDRIAL-RELATED"/>
    <property type="match status" value="1"/>
</dbReference>
<organism evidence="7 8">
    <name type="scientific">Mycena metata</name>
    <dbReference type="NCBI Taxonomy" id="1033252"/>
    <lineage>
        <taxon>Eukaryota</taxon>
        <taxon>Fungi</taxon>
        <taxon>Dikarya</taxon>
        <taxon>Basidiomycota</taxon>
        <taxon>Agaricomycotina</taxon>
        <taxon>Agaricomycetes</taxon>
        <taxon>Agaricomycetidae</taxon>
        <taxon>Agaricales</taxon>
        <taxon>Marasmiineae</taxon>
        <taxon>Mycenaceae</taxon>
        <taxon>Mycena</taxon>
    </lineage>
</organism>
<evidence type="ECO:0000256" key="6">
    <source>
        <dbReference type="ARBA" id="ARBA00023128"/>
    </source>
</evidence>
<evidence type="ECO:0000256" key="3">
    <source>
        <dbReference type="ARBA" id="ARBA00009734"/>
    </source>
</evidence>
<comment type="similarity">
    <text evidence="3">Belongs to the FMP46 family.</text>
</comment>
<dbReference type="Gene3D" id="3.40.30.10">
    <property type="entry name" value="Glutaredoxin"/>
    <property type="match status" value="1"/>
</dbReference>
<dbReference type="Proteomes" id="UP001215598">
    <property type="component" value="Unassembled WGS sequence"/>
</dbReference>
<evidence type="ECO:0000256" key="2">
    <source>
        <dbReference type="ARBA" id="ARBA00004173"/>
    </source>
</evidence>